<proteinExistence type="predicted"/>
<dbReference type="Gene3D" id="3.40.50.200">
    <property type="entry name" value="Peptidase S8/S53 domain"/>
    <property type="match status" value="1"/>
</dbReference>
<evidence type="ECO:0000313" key="2">
    <source>
        <dbReference type="EMBL" id="SVC30028.1"/>
    </source>
</evidence>
<protein>
    <recommendedName>
        <fullName evidence="1">Peptidase S8/S53 domain-containing protein</fullName>
    </recommendedName>
</protein>
<dbReference type="AlphaFoldDB" id="A0A382KZC2"/>
<dbReference type="GO" id="GO:0004252">
    <property type="term" value="F:serine-type endopeptidase activity"/>
    <property type="evidence" value="ECO:0007669"/>
    <property type="project" value="InterPro"/>
</dbReference>
<feature type="domain" description="Peptidase S8/S53" evidence="1">
    <location>
        <begin position="7"/>
        <end position="65"/>
    </location>
</feature>
<sequence length="132" mass="14402">MPCANLFAPGSGILTTNLDGDYRSVSGSSFSAPMVAGSAALIKERFGFQIPPAEVIARIENSVDTKSAFLHTTSSGGRLNLQRALSVFSNYQTWHNTDGYSLGWRLNTPMELVWDVSFPWCYHAGGPKTNNR</sequence>
<dbReference type="SUPFAM" id="SSF52743">
    <property type="entry name" value="Subtilisin-like"/>
    <property type="match status" value="1"/>
</dbReference>
<dbReference type="EMBL" id="UINC01083889">
    <property type="protein sequence ID" value="SVC30028.1"/>
    <property type="molecule type" value="Genomic_DNA"/>
</dbReference>
<dbReference type="Pfam" id="PF00082">
    <property type="entry name" value="Peptidase_S8"/>
    <property type="match status" value="1"/>
</dbReference>
<dbReference type="InterPro" id="IPR000209">
    <property type="entry name" value="Peptidase_S8/S53_dom"/>
</dbReference>
<organism evidence="2">
    <name type="scientific">marine metagenome</name>
    <dbReference type="NCBI Taxonomy" id="408172"/>
    <lineage>
        <taxon>unclassified sequences</taxon>
        <taxon>metagenomes</taxon>
        <taxon>ecological metagenomes</taxon>
    </lineage>
</organism>
<feature type="non-terminal residue" evidence="2">
    <location>
        <position position="132"/>
    </location>
</feature>
<gene>
    <name evidence="2" type="ORF">METZ01_LOCUS282882</name>
</gene>
<accession>A0A382KZC2</accession>
<dbReference type="GO" id="GO:0006508">
    <property type="term" value="P:proteolysis"/>
    <property type="evidence" value="ECO:0007669"/>
    <property type="project" value="InterPro"/>
</dbReference>
<reference evidence="2" key="1">
    <citation type="submission" date="2018-05" db="EMBL/GenBank/DDBJ databases">
        <authorList>
            <person name="Lanie J.A."/>
            <person name="Ng W.-L."/>
            <person name="Kazmierczak K.M."/>
            <person name="Andrzejewski T.M."/>
            <person name="Davidsen T.M."/>
            <person name="Wayne K.J."/>
            <person name="Tettelin H."/>
            <person name="Glass J.I."/>
            <person name="Rusch D."/>
            <person name="Podicherti R."/>
            <person name="Tsui H.-C.T."/>
            <person name="Winkler M.E."/>
        </authorList>
    </citation>
    <scope>NUCLEOTIDE SEQUENCE</scope>
</reference>
<dbReference type="PROSITE" id="PS51892">
    <property type="entry name" value="SUBTILASE"/>
    <property type="match status" value="1"/>
</dbReference>
<name>A0A382KZC2_9ZZZZ</name>
<evidence type="ECO:0000259" key="1">
    <source>
        <dbReference type="Pfam" id="PF00082"/>
    </source>
</evidence>
<dbReference type="InterPro" id="IPR036852">
    <property type="entry name" value="Peptidase_S8/S53_dom_sf"/>
</dbReference>